<feature type="domain" description="DUF1985" evidence="1">
    <location>
        <begin position="56"/>
        <end position="172"/>
    </location>
</feature>
<reference evidence="3" key="1">
    <citation type="submission" date="2016-06" db="EMBL/GenBank/DDBJ databases">
        <title>Parallel loss of symbiosis genes in relatives of nitrogen-fixing non-legume Parasponia.</title>
        <authorList>
            <person name="Van Velzen R."/>
            <person name="Holmer R."/>
            <person name="Bu F."/>
            <person name="Rutten L."/>
            <person name="Van Zeijl A."/>
            <person name="Liu W."/>
            <person name="Santuari L."/>
            <person name="Cao Q."/>
            <person name="Sharma T."/>
            <person name="Shen D."/>
            <person name="Roswanjaya Y."/>
            <person name="Wardhani T."/>
            <person name="Kalhor M.S."/>
            <person name="Jansen J."/>
            <person name="Van den Hoogen J."/>
            <person name="Gungor B."/>
            <person name="Hartog M."/>
            <person name="Hontelez J."/>
            <person name="Verver J."/>
            <person name="Yang W.-C."/>
            <person name="Schijlen E."/>
            <person name="Repin R."/>
            <person name="Schilthuizen M."/>
            <person name="Schranz E."/>
            <person name="Heidstra R."/>
            <person name="Miyata K."/>
            <person name="Fedorova E."/>
            <person name="Kohlen W."/>
            <person name="Bisseling T."/>
            <person name="Smit S."/>
            <person name="Geurts R."/>
        </authorList>
    </citation>
    <scope>NUCLEOTIDE SEQUENCE [LARGE SCALE GENOMIC DNA]</scope>
    <source>
        <strain evidence="3">cv. RG33-2</strain>
    </source>
</reference>
<dbReference type="InterPro" id="IPR015410">
    <property type="entry name" value="DUF1985"/>
</dbReference>
<accession>A0A2P5EFU9</accession>
<dbReference type="OrthoDB" id="1750169at2759"/>
<dbReference type="AlphaFoldDB" id="A0A2P5EFU9"/>
<organism evidence="2 3">
    <name type="scientific">Trema orientale</name>
    <name type="common">Charcoal tree</name>
    <name type="synonym">Celtis orientalis</name>
    <dbReference type="NCBI Taxonomy" id="63057"/>
    <lineage>
        <taxon>Eukaryota</taxon>
        <taxon>Viridiplantae</taxon>
        <taxon>Streptophyta</taxon>
        <taxon>Embryophyta</taxon>
        <taxon>Tracheophyta</taxon>
        <taxon>Spermatophyta</taxon>
        <taxon>Magnoliopsida</taxon>
        <taxon>eudicotyledons</taxon>
        <taxon>Gunneridae</taxon>
        <taxon>Pentapetalae</taxon>
        <taxon>rosids</taxon>
        <taxon>fabids</taxon>
        <taxon>Rosales</taxon>
        <taxon>Cannabaceae</taxon>
        <taxon>Trema</taxon>
    </lineage>
</organism>
<dbReference type="Proteomes" id="UP000237000">
    <property type="component" value="Unassembled WGS sequence"/>
</dbReference>
<name>A0A2P5EFU9_TREOI</name>
<protein>
    <recommendedName>
        <fullName evidence="1">DUF1985 domain-containing protein</fullName>
    </recommendedName>
</protein>
<dbReference type="EMBL" id="JXTC01000162">
    <property type="protein sequence ID" value="PON84408.1"/>
    <property type="molecule type" value="Genomic_DNA"/>
</dbReference>
<dbReference type="PANTHER" id="PTHR48449:SF1">
    <property type="entry name" value="DUF1985 DOMAIN-CONTAINING PROTEIN"/>
    <property type="match status" value="1"/>
</dbReference>
<proteinExistence type="predicted"/>
<keyword evidence="3" id="KW-1185">Reference proteome</keyword>
<evidence type="ECO:0000313" key="3">
    <source>
        <dbReference type="Proteomes" id="UP000237000"/>
    </source>
</evidence>
<gene>
    <name evidence="2" type="ORF">TorRG33x02_197410</name>
</gene>
<sequence>MAVIKAKLTDEQKVLFGKTCMGHFLDVKNITLSGQIFHNMIMRQVYYEDSSSDDEVINIDVCGIVVPFTKVHLAVISGLKIHGDTNAHVVKLGDNIRDKYFSLHKMVKREKLDVVYSNIKAESDEDAVKLALLYFLVQVLLSNAKSTNVPICASELPGLDMCRAPWGDVVNNYLTFVKNFLAEDLDYTLRTYWQQVKCIITKIEPIEEQLSEMRTRGLIAVEKASLKRKLVLQKESEAPQDEDDEVIKVRNIHPSKCQKVKLGATVTERGFCEAVLKYFKNVKGEMYQVKEELQGIRAQQFDLLQMMCNLMDMVQGIESYMNNVNVFELRPRPINIPWLDYSYEAGLDHTNEVEKEVEVEEENIQLEAVDEEREAE</sequence>
<dbReference type="Pfam" id="PF09331">
    <property type="entry name" value="DUF1985"/>
    <property type="match status" value="1"/>
</dbReference>
<dbReference type="PANTHER" id="PTHR48449">
    <property type="entry name" value="DUF1985 DOMAIN-CONTAINING PROTEIN"/>
    <property type="match status" value="1"/>
</dbReference>
<evidence type="ECO:0000313" key="2">
    <source>
        <dbReference type="EMBL" id="PON84408.1"/>
    </source>
</evidence>
<comment type="caution">
    <text evidence="2">The sequence shown here is derived from an EMBL/GenBank/DDBJ whole genome shotgun (WGS) entry which is preliminary data.</text>
</comment>
<evidence type="ECO:0000259" key="1">
    <source>
        <dbReference type="Pfam" id="PF09331"/>
    </source>
</evidence>
<dbReference type="InParanoid" id="A0A2P5EFU9"/>